<evidence type="ECO:0000256" key="2">
    <source>
        <dbReference type="ARBA" id="ARBA00022692"/>
    </source>
</evidence>
<organism evidence="6 7">
    <name type="scientific">Ascochyta lentis</name>
    <dbReference type="NCBI Taxonomy" id="205686"/>
    <lineage>
        <taxon>Eukaryota</taxon>
        <taxon>Fungi</taxon>
        <taxon>Dikarya</taxon>
        <taxon>Ascomycota</taxon>
        <taxon>Pezizomycotina</taxon>
        <taxon>Dothideomycetes</taxon>
        <taxon>Pleosporomycetidae</taxon>
        <taxon>Pleosporales</taxon>
        <taxon>Pleosporineae</taxon>
        <taxon>Didymellaceae</taxon>
        <taxon>Ascochyta</taxon>
    </lineage>
</organism>
<dbReference type="Pfam" id="PF01544">
    <property type="entry name" value="CorA"/>
    <property type="match status" value="1"/>
</dbReference>
<keyword evidence="7" id="KW-1185">Reference proteome</keyword>
<dbReference type="InterPro" id="IPR002523">
    <property type="entry name" value="MgTranspt_CorA/ZnTranspt_ZntB"/>
</dbReference>
<evidence type="ECO:0000313" key="6">
    <source>
        <dbReference type="EMBL" id="KAF9700787.1"/>
    </source>
</evidence>
<comment type="caution">
    <text evidence="6">The sequence shown here is derived from an EMBL/GenBank/DDBJ whole genome shotgun (WGS) entry which is preliminary data.</text>
</comment>
<dbReference type="Gene3D" id="1.20.58.340">
    <property type="entry name" value="Magnesium transport protein CorA, transmembrane region"/>
    <property type="match status" value="1"/>
</dbReference>
<dbReference type="OrthoDB" id="5430750at2759"/>
<dbReference type="GO" id="GO:0016020">
    <property type="term" value="C:membrane"/>
    <property type="evidence" value="ECO:0007669"/>
    <property type="project" value="UniProtKB-SubCell"/>
</dbReference>
<gene>
    <name evidence="6" type="ORF">EKO04_001425</name>
</gene>
<evidence type="ECO:0000256" key="5">
    <source>
        <dbReference type="SAM" id="Phobius"/>
    </source>
</evidence>
<proteinExistence type="predicted"/>
<dbReference type="AlphaFoldDB" id="A0A8H7JCZ5"/>
<protein>
    <recommendedName>
        <fullName evidence="8">Magnesium transporter</fullName>
    </recommendedName>
</protein>
<dbReference type="SUPFAM" id="SSF144083">
    <property type="entry name" value="Magnesium transport protein CorA, transmembrane region"/>
    <property type="match status" value="1"/>
</dbReference>
<evidence type="ECO:0000256" key="3">
    <source>
        <dbReference type="ARBA" id="ARBA00022989"/>
    </source>
</evidence>
<keyword evidence="3 5" id="KW-1133">Transmembrane helix</keyword>
<feature type="transmembrane region" description="Helical" evidence="5">
    <location>
        <begin position="106"/>
        <end position="128"/>
    </location>
</feature>
<keyword evidence="4 5" id="KW-0472">Membrane</keyword>
<dbReference type="EMBL" id="RZGK01000003">
    <property type="protein sequence ID" value="KAF9700787.1"/>
    <property type="molecule type" value="Genomic_DNA"/>
</dbReference>
<comment type="subcellular location">
    <subcellularLocation>
        <location evidence="1">Membrane</location>
        <topology evidence="1">Multi-pass membrane protein</topology>
    </subcellularLocation>
</comment>
<dbReference type="Proteomes" id="UP000651452">
    <property type="component" value="Unassembled WGS sequence"/>
</dbReference>
<evidence type="ECO:0008006" key="8">
    <source>
        <dbReference type="Google" id="ProtNLM"/>
    </source>
</evidence>
<name>A0A8H7JCZ5_9PLEO</name>
<evidence type="ECO:0000313" key="7">
    <source>
        <dbReference type="Proteomes" id="UP000651452"/>
    </source>
</evidence>
<dbReference type="InterPro" id="IPR045863">
    <property type="entry name" value="CorA_TM1_TM2"/>
</dbReference>
<evidence type="ECO:0000256" key="4">
    <source>
        <dbReference type="ARBA" id="ARBA00023136"/>
    </source>
</evidence>
<accession>A0A8H7JCZ5</accession>
<reference evidence="6" key="1">
    <citation type="submission" date="2018-12" db="EMBL/GenBank/DDBJ databases">
        <authorList>
            <person name="Syme R.A."/>
            <person name="Farfan-Caceres L."/>
            <person name="Lichtenzveig J."/>
        </authorList>
    </citation>
    <scope>NUCLEOTIDE SEQUENCE</scope>
    <source>
        <strain evidence="6">Al4</strain>
    </source>
</reference>
<evidence type="ECO:0000256" key="1">
    <source>
        <dbReference type="ARBA" id="ARBA00004141"/>
    </source>
</evidence>
<dbReference type="GO" id="GO:0046873">
    <property type="term" value="F:metal ion transmembrane transporter activity"/>
    <property type="evidence" value="ECO:0007669"/>
    <property type="project" value="InterPro"/>
</dbReference>
<feature type="transmembrane region" description="Helical" evidence="5">
    <location>
        <begin position="69"/>
        <end position="94"/>
    </location>
</feature>
<keyword evidence="2 5" id="KW-0812">Transmembrane</keyword>
<sequence>MSVTSIHPTDVSTYRQLSFSNHLSNPSAQLIDNLQREYVDLVDQRDNNNTFINRAIQLVNVRLEDHGKVILVFTIVTIIFLSLSFVSSFFGVKFSDITDMESTQRILWLITGCLTVGTVGFSIFLHFYGGAIMETWKETRARRLKKEHMARRMTVPDRQNEH</sequence>
<reference evidence="6" key="2">
    <citation type="submission" date="2020-09" db="EMBL/GenBank/DDBJ databases">
        <title>Reference genome assembly for Australian Ascochyta lentis isolate Al4.</title>
        <authorList>
            <person name="Lee R.C."/>
            <person name="Farfan-Caceres L.M."/>
            <person name="Debler J.W."/>
            <person name="Williams A.H."/>
            <person name="Henares B.M."/>
        </authorList>
    </citation>
    <scope>NUCLEOTIDE SEQUENCE</scope>
    <source>
        <strain evidence="6">Al4</strain>
    </source>
</reference>